<accession>A0A853EL97</accession>
<feature type="transmembrane region" description="Helical" evidence="1">
    <location>
        <begin position="245"/>
        <end position="267"/>
    </location>
</feature>
<feature type="transmembrane region" description="Helical" evidence="1">
    <location>
        <begin position="134"/>
        <end position="164"/>
    </location>
</feature>
<keyword evidence="1" id="KW-0472">Membrane</keyword>
<feature type="transmembrane region" description="Helical" evidence="1">
    <location>
        <begin position="394"/>
        <end position="420"/>
    </location>
</feature>
<dbReference type="EMBL" id="JACBXV010000053">
    <property type="protein sequence ID" value="NYS68972.1"/>
    <property type="molecule type" value="Genomic_DNA"/>
</dbReference>
<feature type="transmembrane region" description="Helical" evidence="1">
    <location>
        <begin position="203"/>
        <end position="225"/>
    </location>
</feature>
<feature type="transmembrane region" description="Helical" evidence="1">
    <location>
        <begin position="463"/>
        <end position="482"/>
    </location>
</feature>
<evidence type="ECO:0000256" key="1">
    <source>
        <dbReference type="SAM" id="Phobius"/>
    </source>
</evidence>
<sequence length="536" mass="54835">MSTRDGHRAQARPLAGLGRNTRISLRTSGPALMSAAALGTALVLGNAVSAQGLYPTAAEREHYAQLMGPSTVIIAFNGRGYGLTSLGGITAYEVGFMGQILFPMAGLILAVHLTRGEEEAGRTELLTASPTGRLAALGAALLLLTATAALMAGGILAGLTALGLPASGSAWYAASTGACLLLFGALGCLLGQVCQLTRTALRLGVGVITAAFLARALADGLGSRAALLGPLGWLPEVRAFEEPRAWPLLAHLIAAALLLIIAGAVAARRDLGAGVLAPRPGPRAAHPRLATCAGYAWRMLRPGVLGAMALAVTWSLLLGLLGREMEEIAEATPSLLLALGARRGTDVLVMLATIVAGAASAAVGVQAGTRLAAEEGTGRLAAVLCTRVPRWRLWIVWWALALLSSLAVLAASCLALGLSARLMTGQGQDLSTAWGVVAAYAAPIAVVVALCSAMGALGPRWPVLGWALIGWILTVGFLGQALQLPQWARDLSPLHLVGTQPLQDLSRPAATGLSIAAVVLLAASTAMFRRRDLAAG</sequence>
<feature type="transmembrane region" description="Helical" evidence="1">
    <location>
        <begin position="170"/>
        <end position="191"/>
    </location>
</feature>
<reference evidence="2 3" key="1">
    <citation type="submission" date="2020-07" db="EMBL/GenBank/DDBJ databases">
        <title>MOT database genomes.</title>
        <authorList>
            <person name="Joseph S."/>
            <person name="Aduse-Opoku J."/>
            <person name="Hashim A."/>
            <person name="Wade W."/>
            <person name="Curtis M."/>
        </authorList>
    </citation>
    <scope>NUCLEOTIDE SEQUENCE [LARGE SCALE GENOMIC DNA]</scope>
    <source>
        <strain evidence="2 3">WMus004</strain>
    </source>
</reference>
<feature type="transmembrane region" description="Helical" evidence="1">
    <location>
        <begin position="304"/>
        <end position="322"/>
    </location>
</feature>
<name>A0A853EL97_9ACTO</name>
<feature type="transmembrane region" description="Helical" evidence="1">
    <location>
        <begin position="347"/>
        <end position="373"/>
    </location>
</feature>
<organism evidence="2 3">
    <name type="scientific">Actinomyces bowdenii</name>
    <dbReference type="NCBI Taxonomy" id="131109"/>
    <lineage>
        <taxon>Bacteria</taxon>
        <taxon>Bacillati</taxon>
        <taxon>Actinomycetota</taxon>
        <taxon>Actinomycetes</taxon>
        <taxon>Actinomycetales</taxon>
        <taxon>Actinomycetaceae</taxon>
        <taxon>Actinomyces</taxon>
    </lineage>
</organism>
<feature type="transmembrane region" description="Helical" evidence="1">
    <location>
        <begin position="509"/>
        <end position="528"/>
    </location>
</feature>
<keyword evidence="1" id="KW-0812">Transmembrane</keyword>
<feature type="transmembrane region" description="Helical" evidence="1">
    <location>
        <begin position="31"/>
        <end position="54"/>
    </location>
</feature>
<evidence type="ECO:0000313" key="2">
    <source>
        <dbReference type="EMBL" id="NYS68972.1"/>
    </source>
</evidence>
<proteinExistence type="predicted"/>
<evidence type="ECO:0000313" key="3">
    <source>
        <dbReference type="Proteomes" id="UP000572528"/>
    </source>
</evidence>
<dbReference type="RefSeq" id="WP_179900283.1">
    <property type="nucleotide sequence ID" value="NZ_JACBXV010000053.1"/>
</dbReference>
<keyword evidence="1" id="KW-1133">Transmembrane helix</keyword>
<protein>
    <submittedName>
        <fullName evidence="2">ABC transporter</fullName>
    </submittedName>
</protein>
<dbReference type="AlphaFoldDB" id="A0A853EL97"/>
<feature type="transmembrane region" description="Helical" evidence="1">
    <location>
        <begin position="432"/>
        <end position="451"/>
    </location>
</feature>
<feature type="transmembrane region" description="Helical" evidence="1">
    <location>
        <begin position="94"/>
        <end position="113"/>
    </location>
</feature>
<gene>
    <name evidence="2" type="ORF">HZZ05_05485</name>
</gene>
<dbReference type="Proteomes" id="UP000572528">
    <property type="component" value="Unassembled WGS sequence"/>
</dbReference>
<comment type="caution">
    <text evidence="2">The sequence shown here is derived from an EMBL/GenBank/DDBJ whole genome shotgun (WGS) entry which is preliminary data.</text>
</comment>